<feature type="region of interest" description="Disordered" evidence="1">
    <location>
        <begin position="1419"/>
        <end position="1452"/>
    </location>
</feature>
<dbReference type="InterPro" id="IPR032746">
    <property type="entry name" value="Treslin_M"/>
</dbReference>
<feature type="region of interest" description="Disordered" evidence="1">
    <location>
        <begin position="1276"/>
        <end position="1367"/>
    </location>
</feature>
<dbReference type="GO" id="GO:0005634">
    <property type="term" value="C:nucleus"/>
    <property type="evidence" value="ECO:0007669"/>
    <property type="project" value="InterPro"/>
</dbReference>
<proteinExistence type="predicted"/>
<feature type="compositionally biased region" description="Polar residues" evidence="1">
    <location>
        <begin position="1121"/>
        <end position="1133"/>
    </location>
</feature>
<feature type="domain" description="Treslin STD" evidence="4">
    <location>
        <begin position="655"/>
        <end position="806"/>
    </location>
</feature>
<evidence type="ECO:0008006" key="7">
    <source>
        <dbReference type="Google" id="ProtNLM"/>
    </source>
</evidence>
<protein>
    <recommendedName>
        <fullName evidence="7">Treslin N-terminal domain-containing protein</fullName>
    </recommendedName>
</protein>
<reference evidence="5" key="1">
    <citation type="submission" date="2023-03" db="EMBL/GenBank/DDBJ databases">
        <title>Electrophorus voltai genome.</title>
        <authorList>
            <person name="Bian C."/>
        </authorList>
    </citation>
    <scope>NUCLEOTIDE SEQUENCE</scope>
    <source>
        <strain evidence="5">CB-2022</strain>
        <tissue evidence="5">Muscle</tissue>
    </source>
</reference>
<evidence type="ECO:0000259" key="3">
    <source>
        <dbReference type="Pfam" id="PF21854"/>
    </source>
</evidence>
<dbReference type="GO" id="GO:0030174">
    <property type="term" value="P:regulation of DNA-templated DNA replication initiation"/>
    <property type="evidence" value="ECO:0007669"/>
    <property type="project" value="TreeGrafter"/>
</dbReference>
<organism evidence="5 6">
    <name type="scientific">Electrophorus voltai</name>
    <dbReference type="NCBI Taxonomy" id="2609070"/>
    <lineage>
        <taxon>Eukaryota</taxon>
        <taxon>Metazoa</taxon>
        <taxon>Chordata</taxon>
        <taxon>Craniata</taxon>
        <taxon>Vertebrata</taxon>
        <taxon>Euteleostomi</taxon>
        <taxon>Actinopterygii</taxon>
        <taxon>Neopterygii</taxon>
        <taxon>Teleostei</taxon>
        <taxon>Ostariophysi</taxon>
        <taxon>Gymnotiformes</taxon>
        <taxon>Gymnotoidei</taxon>
        <taxon>Gymnotidae</taxon>
        <taxon>Electrophorus</taxon>
    </lineage>
</organism>
<dbReference type="Proteomes" id="UP001239994">
    <property type="component" value="Unassembled WGS sequence"/>
</dbReference>
<dbReference type="GO" id="GO:0003682">
    <property type="term" value="F:chromatin binding"/>
    <property type="evidence" value="ECO:0007669"/>
    <property type="project" value="TreeGrafter"/>
</dbReference>
<feature type="domain" description="Treslin N-terminal" evidence="3">
    <location>
        <begin position="24"/>
        <end position="206"/>
    </location>
</feature>
<dbReference type="Pfam" id="PF21854">
    <property type="entry name" value="Treslin_N"/>
    <property type="match status" value="1"/>
</dbReference>
<feature type="compositionally biased region" description="Low complexity" evidence="1">
    <location>
        <begin position="1433"/>
        <end position="1446"/>
    </location>
</feature>
<dbReference type="GO" id="GO:0010212">
    <property type="term" value="P:response to ionizing radiation"/>
    <property type="evidence" value="ECO:0007669"/>
    <property type="project" value="InterPro"/>
</dbReference>
<dbReference type="Pfam" id="PF15292">
    <property type="entry name" value="Treslin_M"/>
    <property type="match status" value="1"/>
</dbReference>
<feature type="region of interest" description="Disordered" evidence="1">
    <location>
        <begin position="936"/>
        <end position="967"/>
    </location>
</feature>
<sequence>MASYNVVFAIDVDYRSEHHNFSKDKYQNCLKQWILRFLLTLGSKYGFEKVRWGYTFFHSKTVKHGSLITRGTDFKELHEKVFSDFEEELLAKFTVSERTPGEQCKVQHSQASCVQNTLKEIILDFQWDRPDITSPTKLTVRHRRSSRNTKNISLADDELSCLGKNVLFVVSECPYSKKDLEAFLLLRSGDSESHTDLLELVLPKRLIDMIIQRNIVLHWADSGSLKVNNRVGDCMGLRAIMEVLQLVAGKVVPMLTPCLALNHTNLTLSTVNEEAICTFPSGSITGYILSSKKTHQRAFPALEGTLCWGADEGTHACSVSLEPVSCGQKLLSAPVEVMLTSVLHGLDSCSFSQLASESWVLLCPDKPEQERTLFQCLLKELSTQASNMLAEVYEGGSIHSAVLSVLSPHTVLLTILQPLVTQSEEVVDMSLVSSQTTQDPVDLPNVVSSVLNAMYDIMKDDESSGGYWKDQPSLIKQTNQPQIPDWANQELQQWPNLKTDFTEGWFPLSDQSGISCHLMESMRSWLFLVLLLLKYVLLATRLLHAAPEEEIQREFSTELELTHSLAEFYQNNTAGPSTGPKGKKIGGAQHTPMRQKMKTMSRSLQMLNFARFSVKAQKSQAETDSCSTARGATRRSTRGAGERTTAGAMYFKSEEELLSHLKLSYQQAVEDKSVPLLTQVQGLLSLVMTFMRSNTGAEASFSDLIKMNLLKSAQSVRQIYGSAPDSDNKIRDCQLQVVLRLELCRQSISDQDPDHMEQMVEEMAGMLRIISLTNDPVYLSKFLKEEVLPLYLNGIPKVLADIYYSLGSQLPEELAAVLPPDFLSDDSIAKESVSVSPSPLSTIQSTGSNAGDRLEELRNRSAKKRRTSMLTRHKSLTEAPQALRQIEMPRRSSRQAKPTRCVPSERFSVGSQPPQKRAVQEVTKVRRNLFNQETMSPSKKMKMPRSQSVSAVEGLKKRKRSQMEDDRHSLLTKKVSETPLHKQVSNRLLHRQKSGRRSDETDMFVVEESPVKPVASLRRSPRIKSLARRHSSVFYSSSQSRSRNLDRALSLSQLTALEGKGAINVNTVKSPMRLLFGAAQSPGCPSTSARETRNTKEVQLGSTYSGFENHDKTPRKPLYKQSGSEIGNRTPQTPKTPPSSRAKGSFLPKSPGYAVGENGMVLRGSPFRSPAAMSLMWEMPKKSPVKGILRTPVKNFMEYGTISGTCLRSPSMRTPRKSVTWSPSQQKCLPEKTFKVPESPQSSTRCSPRLMTPSKFCTVQVDVFKTPEKLSQRKFRLSPETAQRGSEISGNKEPKLIQRSDNMNRTLSLPEKVDPQSPATLAIDHPSPTTPEITPKKSPGPSHRMCTHSERTPPKPSPSPPHYNESLPMYDKLLKPILRSDTSDSRIFVSTNCPSTSSNCTKFSQALVRASRITKAIERQNESTHEMTGGGTSSSDTQQLDSSQFSGTTTEESIDIAEASVVKTELSGGVKMNIAFSRKSSRPEGFEFTGAQTLSAENTQAMCSYGFRQTPDRQQRKAAARLGYSGLPVFSTPRDSGRPAHRKKTDEPNPLTYQVELEMQASGLPKLKFKRTNSFNLDEQPDYVAKNLTPIMNTKSSRVDSPLAHCSKHREPCCLSPSLCTHGTPRKGGVQTHICQSITPTRLPANSPSPLGPGEHVPWTPSPQKRGWTTPENFRSWPRKKRARTGMLGTKEKGIKAECDVLDNPELDGVFRLQGEEEIKESKDVPAFKHALGTRSRFSTQEDMDLSESVVQLGSVGSVVTPPNCKMKKPVSVSGILALTQSPLLYRGEKGSAKTDTTQTDESTGNLELCGNKGVFMLDVSPFSQPRRHQRSSRNYSRKRLLDS</sequence>
<dbReference type="PANTHER" id="PTHR21556:SF2">
    <property type="entry name" value="TRESLIN"/>
    <property type="match status" value="1"/>
</dbReference>
<feature type="region of interest" description="Disordered" evidence="1">
    <location>
        <begin position="1526"/>
        <end position="1547"/>
    </location>
</feature>
<feature type="region of interest" description="Disordered" evidence="1">
    <location>
        <begin position="1079"/>
        <end position="1151"/>
    </location>
</feature>
<evidence type="ECO:0000313" key="5">
    <source>
        <dbReference type="EMBL" id="KAK1789796.1"/>
    </source>
</evidence>
<name>A0AAD9DQ02_9TELE</name>
<feature type="region of interest" description="Disordered" evidence="1">
    <location>
        <begin position="1822"/>
        <end position="1844"/>
    </location>
</feature>
<dbReference type="Pfam" id="PF21855">
    <property type="entry name" value="Treslin_STD"/>
    <property type="match status" value="1"/>
</dbReference>
<feature type="region of interest" description="Disordered" evidence="1">
    <location>
        <begin position="834"/>
        <end position="855"/>
    </location>
</feature>
<keyword evidence="6" id="KW-1185">Reference proteome</keyword>
<feature type="compositionally biased region" description="Polar residues" evidence="1">
    <location>
        <begin position="1280"/>
        <end position="1289"/>
    </location>
</feature>
<dbReference type="GO" id="GO:0006260">
    <property type="term" value="P:DNA replication"/>
    <property type="evidence" value="ECO:0007669"/>
    <property type="project" value="InterPro"/>
</dbReference>
<evidence type="ECO:0000313" key="6">
    <source>
        <dbReference type="Proteomes" id="UP001239994"/>
    </source>
</evidence>
<evidence type="ECO:0000259" key="2">
    <source>
        <dbReference type="Pfam" id="PF15292"/>
    </source>
</evidence>
<evidence type="ECO:0000259" key="4">
    <source>
        <dbReference type="Pfam" id="PF21855"/>
    </source>
</evidence>
<accession>A0AAD9DQ02</accession>
<evidence type="ECO:0000256" key="1">
    <source>
        <dbReference type="SAM" id="MobiDB-lite"/>
    </source>
</evidence>
<dbReference type="EMBL" id="JAROKS010000022">
    <property type="protein sequence ID" value="KAK1789796.1"/>
    <property type="molecule type" value="Genomic_DNA"/>
</dbReference>
<comment type="caution">
    <text evidence="5">The sequence shown here is derived from an EMBL/GenBank/DDBJ whole genome shotgun (WGS) entry which is preliminary data.</text>
</comment>
<dbReference type="InterPro" id="IPR053919">
    <property type="entry name" value="Treslin_N"/>
</dbReference>
<feature type="domain" description="Treslin M" evidence="2">
    <location>
        <begin position="278"/>
        <end position="416"/>
    </location>
</feature>
<dbReference type="PANTHER" id="PTHR21556">
    <property type="entry name" value="TRESLIN"/>
    <property type="match status" value="1"/>
</dbReference>
<dbReference type="GO" id="GO:0007095">
    <property type="term" value="P:mitotic G2 DNA damage checkpoint signaling"/>
    <property type="evidence" value="ECO:0007669"/>
    <property type="project" value="TreeGrafter"/>
</dbReference>
<dbReference type="InterPro" id="IPR026153">
    <property type="entry name" value="Treslin"/>
</dbReference>
<gene>
    <name evidence="5" type="ORF">P4O66_015673</name>
</gene>
<feature type="compositionally biased region" description="Basic residues" evidence="1">
    <location>
        <begin position="1826"/>
        <end position="1844"/>
    </location>
</feature>
<feature type="region of interest" description="Disordered" evidence="1">
    <location>
        <begin position="889"/>
        <end position="917"/>
    </location>
</feature>
<dbReference type="GO" id="GO:0033314">
    <property type="term" value="P:mitotic DNA replication checkpoint signaling"/>
    <property type="evidence" value="ECO:0007669"/>
    <property type="project" value="InterPro"/>
</dbReference>
<feature type="compositionally biased region" description="Polar residues" evidence="1">
    <location>
        <begin position="834"/>
        <end position="849"/>
    </location>
</feature>
<dbReference type="InterPro" id="IPR053920">
    <property type="entry name" value="Treslin_STD"/>
</dbReference>
<feature type="region of interest" description="Disordered" evidence="1">
    <location>
        <begin position="623"/>
        <end position="642"/>
    </location>
</feature>